<dbReference type="AlphaFoldDB" id="A0A0F9XE51"/>
<gene>
    <name evidence="1" type="ORF">LCGC14_0231660</name>
</gene>
<dbReference type="EMBL" id="LAZR01000113">
    <property type="protein sequence ID" value="KKN90053.1"/>
    <property type="molecule type" value="Genomic_DNA"/>
</dbReference>
<name>A0A0F9XE51_9ZZZZ</name>
<evidence type="ECO:0000313" key="1">
    <source>
        <dbReference type="EMBL" id="KKN90053.1"/>
    </source>
</evidence>
<protein>
    <submittedName>
        <fullName evidence="1">Uncharacterized protein</fullName>
    </submittedName>
</protein>
<sequence length="66" mass="7602">MSTREEFSYIEMSSTRFIIARYSGTTPRGSGRYVCETKNETTARLIVQSLNKTGLFSDDWHMDLKS</sequence>
<organism evidence="1">
    <name type="scientific">marine sediment metagenome</name>
    <dbReference type="NCBI Taxonomy" id="412755"/>
    <lineage>
        <taxon>unclassified sequences</taxon>
        <taxon>metagenomes</taxon>
        <taxon>ecological metagenomes</taxon>
    </lineage>
</organism>
<reference evidence="1" key="1">
    <citation type="journal article" date="2015" name="Nature">
        <title>Complex archaea that bridge the gap between prokaryotes and eukaryotes.</title>
        <authorList>
            <person name="Spang A."/>
            <person name="Saw J.H."/>
            <person name="Jorgensen S.L."/>
            <person name="Zaremba-Niedzwiedzka K."/>
            <person name="Martijn J."/>
            <person name="Lind A.E."/>
            <person name="van Eijk R."/>
            <person name="Schleper C."/>
            <person name="Guy L."/>
            <person name="Ettema T.J."/>
        </authorList>
    </citation>
    <scope>NUCLEOTIDE SEQUENCE</scope>
</reference>
<comment type="caution">
    <text evidence="1">The sequence shown here is derived from an EMBL/GenBank/DDBJ whole genome shotgun (WGS) entry which is preliminary data.</text>
</comment>
<proteinExistence type="predicted"/>
<accession>A0A0F9XE51</accession>